<name>A0A0F9AQ72_9ZZZZ</name>
<reference evidence="1" key="1">
    <citation type="journal article" date="2015" name="Nature">
        <title>Complex archaea that bridge the gap between prokaryotes and eukaryotes.</title>
        <authorList>
            <person name="Spang A."/>
            <person name="Saw J.H."/>
            <person name="Jorgensen S.L."/>
            <person name="Zaremba-Niedzwiedzka K."/>
            <person name="Martijn J."/>
            <person name="Lind A.E."/>
            <person name="van Eijk R."/>
            <person name="Schleper C."/>
            <person name="Guy L."/>
            <person name="Ettema T.J."/>
        </authorList>
    </citation>
    <scope>NUCLEOTIDE SEQUENCE</scope>
</reference>
<sequence length="144" mass="16523">LEEDNSPPESIDIMIDFLKKLPDLDHIAFQYKHNINLILSKFLLLKGEDQSLEEAKQILTDLITHHENEKQYRALGAEKVILGELQLLQSETDEGIEIIKNGLDLLNNHKQVQIIALYEVKKISDILPPEPKQEITKLLANYSD</sequence>
<evidence type="ECO:0000313" key="1">
    <source>
        <dbReference type="EMBL" id="KKL11699.1"/>
    </source>
</evidence>
<accession>A0A0F9AQ72</accession>
<comment type="caution">
    <text evidence="1">The sequence shown here is derived from an EMBL/GenBank/DDBJ whole genome shotgun (WGS) entry which is preliminary data.</text>
</comment>
<proteinExistence type="predicted"/>
<organism evidence="1">
    <name type="scientific">marine sediment metagenome</name>
    <dbReference type="NCBI Taxonomy" id="412755"/>
    <lineage>
        <taxon>unclassified sequences</taxon>
        <taxon>metagenomes</taxon>
        <taxon>ecological metagenomes</taxon>
    </lineage>
</organism>
<protein>
    <submittedName>
        <fullName evidence="1">Uncharacterized protein</fullName>
    </submittedName>
</protein>
<feature type="non-terminal residue" evidence="1">
    <location>
        <position position="1"/>
    </location>
</feature>
<dbReference type="AlphaFoldDB" id="A0A0F9AQ72"/>
<dbReference type="EMBL" id="LAZR01041548">
    <property type="protein sequence ID" value="KKL11699.1"/>
    <property type="molecule type" value="Genomic_DNA"/>
</dbReference>
<gene>
    <name evidence="1" type="ORF">LCGC14_2543170</name>
</gene>